<evidence type="ECO:0008006" key="3">
    <source>
        <dbReference type="Google" id="ProtNLM"/>
    </source>
</evidence>
<dbReference type="AlphaFoldDB" id="A0A517XM81"/>
<keyword evidence="2" id="KW-1185">Reference proteome</keyword>
<dbReference type="SUPFAM" id="SSF109604">
    <property type="entry name" value="HD-domain/PDEase-like"/>
    <property type="match status" value="1"/>
</dbReference>
<dbReference type="KEGG" id="uli:ETAA1_05080"/>
<name>A0A517XM81_9BACT</name>
<dbReference type="Gene3D" id="1.10.3210.10">
    <property type="entry name" value="Hypothetical protein af1432"/>
    <property type="match status" value="1"/>
</dbReference>
<gene>
    <name evidence="1" type="ORF">ETAA1_05080</name>
</gene>
<reference evidence="1 2" key="1">
    <citation type="submission" date="2019-02" db="EMBL/GenBank/DDBJ databases">
        <title>Deep-cultivation of Planctomycetes and their phenomic and genomic characterization uncovers novel biology.</title>
        <authorList>
            <person name="Wiegand S."/>
            <person name="Jogler M."/>
            <person name="Boedeker C."/>
            <person name="Pinto D."/>
            <person name="Vollmers J."/>
            <person name="Rivas-Marin E."/>
            <person name="Kohn T."/>
            <person name="Peeters S.H."/>
            <person name="Heuer A."/>
            <person name="Rast P."/>
            <person name="Oberbeckmann S."/>
            <person name="Bunk B."/>
            <person name="Jeske O."/>
            <person name="Meyerdierks A."/>
            <person name="Storesund J.E."/>
            <person name="Kallscheuer N."/>
            <person name="Luecker S."/>
            <person name="Lage O.M."/>
            <person name="Pohl T."/>
            <person name="Merkel B.J."/>
            <person name="Hornburger P."/>
            <person name="Mueller R.-W."/>
            <person name="Bruemmer F."/>
            <person name="Labrenz M."/>
            <person name="Spormann A.M."/>
            <person name="Op den Camp H."/>
            <person name="Overmann J."/>
            <person name="Amann R."/>
            <person name="Jetten M.S.M."/>
            <person name="Mascher T."/>
            <person name="Medema M.H."/>
            <person name="Devos D.P."/>
            <person name="Kaster A.-K."/>
            <person name="Ovreas L."/>
            <person name="Rohde M."/>
            <person name="Galperin M.Y."/>
            <person name="Jogler C."/>
        </authorList>
    </citation>
    <scope>NUCLEOTIDE SEQUENCE [LARGE SCALE GENOMIC DNA]</scope>
    <source>
        <strain evidence="1 2">ETA_A1</strain>
    </source>
</reference>
<sequence>MGAESFGNANFGGAAGVARGMGTKRTTTTDPAAVLAAAKARVAVELHGVHGVAHWARVRENGHRLARHTGADKELVELFAFLHDCCRESDGTDPGHGARAADYAATLRGSLLVLSDERFGLLFEAIRDHEKGLTRADVTVQTCWDADRLDLGRVGVKPLPKYLCTAAAKDRDTIAWAYRRSRAA</sequence>
<dbReference type="Proteomes" id="UP000319576">
    <property type="component" value="Chromosome"/>
</dbReference>
<accession>A0A517XM81</accession>
<protein>
    <recommendedName>
        <fullName evidence="3">HD domain-containing protein</fullName>
    </recommendedName>
</protein>
<dbReference type="EMBL" id="CP036273">
    <property type="protein sequence ID" value="QDU18615.1"/>
    <property type="molecule type" value="Genomic_DNA"/>
</dbReference>
<proteinExistence type="predicted"/>
<organism evidence="1 2">
    <name type="scientific">Urbifossiella limnaea</name>
    <dbReference type="NCBI Taxonomy" id="2528023"/>
    <lineage>
        <taxon>Bacteria</taxon>
        <taxon>Pseudomonadati</taxon>
        <taxon>Planctomycetota</taxon>
        <taxon>Planctomycetia</taxon>
        <taxon>Gemmatales</taxon>
        <taxon>Gemmataceae</taxon>
        <taxon>Urbifossiella</taxon>
    </lineage>
</organism>
<evidence type="ECO:0000313" key="2">
    <source>
        <dbReference type="Proteomes" id="UP000319576"/>
    </source>
</evidence>
<evidence type="ECO:0000313" key="1">
    <source>
        <dbReference type="EMBL" id="QDU18615.1"/>
    </source>
</evidence>